<protein>
    <submittedName>
        <fullName evidence="6">Transporter substrate-binding domain-containing protein</fullName>
    </submittedName>
</protein>
<feature type="chain" id="PRO_5030987472" evidence="3">
    <location>
        <begin position="24"/>
        <end position="257"/>
    </location>
</feature>
<dbReference type="GO" id="GO:0016020">
    <property type="term" value="C:membrane"/>
    <property type="evidence" value="ECO:0007669"/>
    <property type="project" value="InterPro"/>
</dbReference>
<feature type="domain" description="Ionotropic glutamate receptor C-terminal" evidence="5">
    <location>
        <begin position="27"/>
        <end position="252"/>
    </location>
</feature>
<evidence type="ECO:0000313" key="6">
    <source>
        <dbReference type="EMBL" id="MBA5763194.1"/>
    </source>
</evidence>
<comment type="caution">
    <text evidence="6">The sequence shown here is derived from an EMBL/GenBank/DDBJ whole genome shotgun (WGS) entry which is preliminary data.</text>
</comment>
<dbReference type="Pfam" id="PF00497">
    <property type="entry name" value="SBP_bac_3"/>
    <property type="match status" value="1"/>
</dbReference>
<evidence type="ECO:0000259" key="4">
    <source>
        <dbReference type="SMART" id="SM00062"/>
    </source>
</evidence>
<dbReference type="SMART" id="SM00062">
    <property type="entry name" value="PBPb"/>
    <property type="match status" value="1"/>
</dbReference>
<sequence length="257" mass="27311">MNIGKLITISAAVLSLTTAQANAESVKVGIGTESYPPFAVPNAKGEYSGWEIDITNAICDQAKLDCEIVATAWDGIIPSLVAGKIDVIAASLSITEERAKVIDFSDKYYQSGANLAVATGSDIVPTAESLSGKKIGVQSGSIHQSYALKHFKTAQIKEYQTQDEANQDLFSGRIDATLADAIVLDEFLQTPEGGVCCSSAGLVASDEDILGKGIGFALRKGNDELRGKLNVAIEEIRANGTYDKITQGYFNFNIYGE</sequence>
<organism evidence="6 7">
    <name type="scientific">Vibrio marinisediminis</name>
    <dbReference type="NCBI Taxonomy" id="2758441"/>
    <lineage>
        <taxon>Bacteria</taxon>
        <taxon>Pseudomonadati</taxon>
        <taxon>Pseudomonadota</taxon>
        <taxon>Gammaproteobacteria</taxon>
        <taxon>Vibrionales</taxon>
        <taxon>Vibrionaceae</taxon>
        <taxon>Vibrio</taxon>
    </lineage>
</organism>
<evidence type="ECO:0000313" key="7">
    <source>
        <dbReference type="Proteomes" id="UP000571701"/>
    </source>
</evidence>
<dbReference type="Gene3D" id="3.40.190.10">
    <property type="entry name" value="Periplasmic binding protein-like II"/>
    <property type="match status" value="2"/>
</dbReference>
<dbReference type="PANTHER" id="PTHR35936:SF17">
    <property type="entry name" value="ARGININE-BINDING EXTRACELLULAR PROTEIN ARTP"/>
    <property type="match status" value="1"/>
</dbReference>
<evidence type="ECO:0000259" key="5">
    <source>
        <dbReference type="SMART" id="SM00079"/>
    </source>
</evidence>
<comment type="similarity">
    <text evidence="1">Belongs to the bacterial solute-binding protein 3 family.</text>
</comment>
<dbReference type="SMART" id="SM00079">
    <property type="entry name" value="PBPe"/>
    <property type="match status" value="1"/>
</dbReference>
<accession>A0A7W2IUA8</accession>
<dbReference type="RefSeq" id="WP_182109211.1">
    <property type="nucleotide sequence ID" value="NZ_JACFYF010000007.1"/>
</dbReference>
<dbReference type="Proteomes" id="UP000571701">
    <property type="component" value="Unassembled WGS sequence"/>
</dbReference>
<dbReference type="GO" id="GO:0015276">
    <property type="term" value="F:ligand-gated monoatomic ion channel activity"/>
    <property type="evidence" value="ECO:0007669"/>
    <property type="project" value="InterPro"/>
</dbReference>
<dbReference type="PANTHER" id="PTHR35936">
    <property type="entry name" value="MEMBRANE-BOUND LYTIC MUREIN TRANSGLYCOSYLASE F"/>
    <property type="match status" value="1"/>
</dbReference>
<evidence type="ECO:0000256" key="2">
    <source>
        <dbReference type="ARBA" id="ARBA00022729"/>
    </source>
</evidence>
<name>A0A7W2IUA8_9VIBR</name>
<proteinExistence type="inferred from homology"/>
<evidence type="ECO:0000256" key="1">
    <source>
        <dbReference type="ARBA" id="ARBA00010333"/>
    </source>
</evidence>
<dbReference type="EMBL" id="JACFYF010000007">
    <property type="protein sequence ID" value="MBA5763194.1"/>
    <property type="molecule type" value="Genomic_DNA"/>
</dbReference>
<dbReference type="InterPro" id="IPR001320">
    <property type="entry name" value="Iontro_rcpt_C"/>
</dbReference>
<gene>
    <name evidence="6" type="ORF">H2O73_12600</name>
</gene>
<feature type="signal peptide" evidence="3">
    <location>
        <begin position="1"/>
        <end position="23"/>
    </location>
</feature>
<evidence type="ECO:0000256" key="3">
    <source>
        <dbReference type="SAM" id="SignalP"/>
    </source>
</evidence>
<keyword evidence="7" id="KW-1185">Reference proteome</keyword>
<keyword evidence="2 3" id="KW-0732">Signal</keyword>
<dbReference type="AlphaFoldDB" id="A0A7W2IUA8"/>
<dbReference type="SUPFAM" id="SSF53850">
    <property type="entry name" value="Periplasmic binding protein-like II"/>
    <property type="match status" value="1"/>
</dbReference>
<reference evidence="6 7" key="1">
    <citation type="submission" date="2020-07" db="EMBL/GenBank/DDBJ databases">
        <title>Vibrio marinisediminis sp. nov., isolated from marine sediment.</title>
        <authorList>
            <person name="Ji X."/>
        </authorList>
    </citation>
    <scope>NUCLEOTIDE SEQUENCE [LARGE SCALE GENOMIC DNA]</scope>
    <source>
        <strain evidence="6 7">404</strain>
    </source>
</reference>
<feature type="domain" description="Solute-binding protein family 3/N-terminal" evidence="4">
    <location>
        <begin position="25"/>
        <end position="253"/>
    </location>
</feature>
<dbReference type="InterPro" id="IPR001638">
    <property type="entry name" value="Solute-binding_3/MltF_N"/>
</dbReference>